<feature type="domain" description="N-acetyltransferase" evidence="4">
    <location>
        <begin position="3"/>
        <end position="171"/>
    </location>
</feature>
<evidence type="ECO:0000259" key="4">
    <source>
        <dbReference type="PROSITE" id="PS51186"/>
    </source>
</evidence>
<gene>
    <name evidence="5" type="ORF">ACFQ1X_14355</name>
</gene>
<dbReference type="Gene3D" id="3.40.630.30">
    <property type="match status" value="1"/>
</dbReference>
<dbReference type="RefSeq" id="WP_144838536.1">
    <property type="nucleotide sequence ID" value="NZ_JBHTKI010000022.1"/>
</dbReference>
<organism evidence="5 6">
    <name type="scientific">Metaplanococcus flavidus</name>
    <dbReference type="NCBI Taxonomy" id="569883"/>
    <lineage>
        <taxon>Bacteria</taxon>
        <taxon>Bacillati</taxon>
        <taxon>Bacillota</taxon>
        <taxon>Bacilli</taxon>
        <taxon>Bacillales</taxon>
        <taxon>Caryophanaceae</taxon>
        <taxon>Metaplanococcus</taxon>
    </lineage>
</organism>
<protein>
    <submittedName>
        <fullName evidence="5">GNAT family N-acetyltransferase</fullName>
        <ecNumber evidence="5">2.3.-.-</ecNumber>
    </submittedName>
</protein>
<dbReference type="Pfam" id="PF13302">
    <property type="entry name" value="Acetyltransf_3"/>
    <property type="match status" value="1"/>
</dbReference>
<dbReference type="InterPro" id="IPR051531">
    <property type="entry name" value="N-acetyltransferase"/>
</dbReference>
<dbReference type="Proteomes" id="UP001597109">
    <property type="component" value="Unassembled WGS sequence"/>
</dbReference>
<evidence type="ECO:0000256" key="2">
    <source>
        <dbReference type="ARBA" id="ARBA00023315"/>
    </source>
</evidence>
<dbReference type="PANTHER" id="PTHR43792">
    <property type="entry name" value="GNAT FAMILY, PUTATIVE (AFU_ORTHOLOGUE AFUA_3G00765)-RELATED-RELATED"/>
    <property type="match status" value="1"/>
</dbReference>
<reference evidence="6" key="1">
    <citation type="journal article" date="2019" name="Int. J. Syst. Evol. Microbiol.">
        <title>The Global Catalogue of Microorganisms (GCM) 10K type strain sequencing project: providing services to taxonomists for standard genome sequencing and annotation.</title>
        <authorList>
            <consortium name="The Broad Institute Genomics Platform"/>
            <consortium name="The Broad Institute Genome Sequencing Center for Infectious Disease"/>
            <person name="Wu L."/>
            <person name="Ma J."/>
        </authorList>
    </citation>
    <scope>NUCLEOTIDE SEQUENCE [LARGE SCALE GENOMIC DNA]</scope>
    <source>
        <strain evidence="6">CCUG 56756</strain>
    </source>
</reference>
<keyword evidence="1 5" id="KW-0808">Transferase</keyword>
<dbReference type="PANTHER" id="PTHR43792:SF8">
    <property type="entry name" value="[RIBOSOMAL PROTEIN US5]-ALANINE N-ACETYLTRANSFERASE"/>
    <property type="match status" value="1"/>
</dbReference>
<dbReference type="InterPro" id="IPR016181">
    <property type="entry name" value="Acyl_CoA_acyltransferase"/>
</dbReference>
<keyword evidence="6" id="KW-1185">Reference proteome</keyword>
<comment type="caution">
    <text evidence="5">The sequence shown here is derived from an EMBL/GenBank/DDBJ whole genome shotgun (WGS) entry which is preliminary data.</text>
</comment>
<dbReference type="EMBL" id="JBHTKI010000022">
    <property type="protein sequence ID" value="MFD1032619.1"/>
    <property type="molecule type" value="Genomic_DNA"/>
</dbReference>
<name>A0ABW3LDG3_9BACL</name>
<evidence type="ECO:0000256" key="1">
    <source>
        <dbReference type="ARBA" id="ARBA00022679"/>
    </source>
</evidence>
<comment type="similarity">
    <text evidence="3">Belongs to the acetyltransferase family. RimJ subfamily.</text>
</comment>
<sequence>MEISIRLLQEKDAPDLFQFEIENREFFERMVPGRGDSFYTWHTFLKRHRELLAEQESGLGSFYLVKDPDGQIAGRINLVDIDAEAGTAEIGFRIGEAYGGKGIGNRALEMLLSTETDMKQIHAKTTTVNKVSQKVLEKNGFIHMGISDEELKMNDEKMKFVHYVWINKDFEK</sequence>
<evidence type="ECO:0000313" key="5">
    <source>
        <dbReference type="EMBL" id="MFD1032619.1"/>
    </source>
</evidence>
<proteinExistence type="inferred from homology"/>
<dbReference type="EC" id="2.3.-.-" evidence="5"/>
<dbReference type="InterPro" id="IPR000182">
    <property type="entry name" value="GNAT_dom"/>
</dbReference>
<dbReference type="PROSITE" id="PS51186">
    <property type="entry name" value="GNAT"/>
    <property type="match status" value="1"/>
</dbReference>
<dbReference type="SUPFAM" id="SSF55729">
    <property type="entry name" value="Acyl-CoA N-acyltransferases (Nat)"/>
    <property type="match status" value="1"/>
</dbReference>
<accession>A0ABW3LDG3</accession>
<dbReference type="GO" id="GO:0016746">
    <property type="term" value="F:acyltransferase activity"/>
    <property type="evidence" value="ECO:0007669"/>
    <property type="project" value="UniProtKB-KW"/>
</dbReference>
<dbReference type="CDD" id="cd04301">
    <property type="entry name" value="NAT_SF"/>
    <property type="match status" value="1"/>
</dbReference>
<keyword evidence="2 5" id="KW-0012">Acyltransferase</keyword>
<evidence type="ECO:0000313" key="6">
    <source>
        <dbReference type="Proteomes" id="UP001597109"/>
    </source>
</evidence>
<evidence type="ECO:0000256" key="3">
    <source>
        <dbReference type="ARBA" id="ARBA00038502"/>
    </source>
</evidence>